<dbReference type="Gene3D" id="3.40.50.300">
    <property type="entry name" value="P-loop containing nucleotide triphosphate hydrolases"/>
    <property type="match status" value="1"/>
</dbReference>
<evidence type="ECO:0000313" key="2">
    <source>
        <dbReference type="Proteomes" id="UP000222366"/>
    </source>
</evidence>
<name>A0A2D0KVC0_9GAMM</name>
<comment type="caution">
    <text evidence="1">The sequence shown here is derived from an EMBL/GenBank/DDBJ whole genome shotgun (WGS) entry which is preliminary data.</text>
</comment>
<evidence type="ECO:0008006" key="3">
    <source>
        <dbReference type="Google" id="ProtNLM"/>
    </source>
</evidence>
<dbReference type="EMBL" id="NJAJ01000003">
    <property type="protein sequence ID" value="PHM67396.1"/>
    <property type="molecule type" value="Genomic_DNA"/>
</dbReference>
<dbReference type="InterPro" id="IPR017101">
    <property type="entry name" value="P-loop_ATP/GTP-bd_All4644_prd"/>
</dbReference>
<dbReference type="SUPFAM" id="SSF52540">
    <property type="entry name" value="P-loop containing nucleoside triphosphate hydrolases"/>
    <property type="match status" value="1"/>
</dbReference>
<gene>
    <name evidence="1" type="ORF">Xsto_00275</name>
</gene>
<keyword evidence="2" id="KW-1185">Reference proteome</keyword>
<proteinExistence type="predicted"/>
<dbReference type="RefSeq" id="WP_099111074.1">
    <property type="nucleotide sequence ID" value="NZ_CAWNRH010000104.1"/>
</dbReference>
<evidence type="ECO:0000313" key="1">
    <source>
        <dbReference type="EMBL" id="PHM67396.1"/>
    </source>
</evidence>
<dbReference type="InterPro" id="IPR027417">
    <property type="entry name" value="P-loop_NTPase"/>
</dbReference>
<organism evidence="1 2">
    <name type="scientific">Xenorhabdus stockiae</name>
    <dbReference type="NCBI Taxonomy" id="351614"/>
    <lineage>
        <taxon>Bacteria</taxon>
        <taxon>Pseudomonadati</taxon>
        <taxon>Pseudomonadota</taxon>
        <taxon>Gammaproteobacteria</taxon>
        <taxon>Enterobacterales</taxon>
        <taxon>Morganellaceae</taxon>
        <taxon>Xenorhabdus</taxon>
    </lineage>
</organism>
<dbReference type="PIRSF" id="PIRSF037081">
    <property type="entry name" value="P-loop_All4644_prd"/>
    <property type="match status" value="1"/>
</dbReference>
<protein>
    <recommendedName>
        <fullName evidence="3">Cell division protein ZipA</fullName>
    </recommendedName>
</protein>
<sequence>MYSSKISSSENTLCQDKSISQEKTTQQQKAVFHILCGKIASGKSTLSAKLSQQPMTIVMNEDYWLSTLYGSEIKTVADYVCYSEKLRNAMEPHLISLLNAGISVILDFPANTIENRKWMKKIIEATEVESYLHFLDVPDSVCLARLHLRNQSGEHQFSVTEEQFAAITRAFVAPQEEEGFNIVLHGNKEINL</sequence>
<reference evidence="1 2" key="1">
    <citation type="journal article" date="2017" name="Nat. Microbiol.">
        <title>Natural product diversity associated with the nematode symbionts Photorhabdus and Xenorhabdus.</title>
        <authorList>
            <person name="Tobias N.J."/>
            <person name="Wolff H."/>
            <person name="Djahanschiri B."/>
            <person name="Grundmann F."/>
            <person name="Kronenwerth M."/>
            <person name="Shi Y.M."/>
            <person name="Simonyi S."/>
            <person name="Grun P."/>
            <person name="Shapiro-Ilan D."/>
            <person name="Pidot S.J."/>
            <person name="Stinear T.P."/>
            <person name="Ebersberger I."/>
            <person name="Bode H.B."/>
        </authorList>
    </citation>
    <scope>NUCLEOTIDE SEQUENCE [LARGE SCALE GENOMIC DNA]</scope>
    <source>
        <strain evidence="1 2">DSM 17904</strain>
    </source>
</reference>
<dbReference type="Proteomes" id="UP000222366">
    <property type="component" value="Unassembled WGS sequence"/>
</dbReference>
<dbReference type="Pfam" id="PF13671">
    <property type="entry name" value="AAA_33"/>
    <property type="match status" value="1"/>
</dbReference>
<dbReference type="AlphaFoldDB" id="A0A2D0KVC0"/>
<accession>A0A2D0KVC0</accession>